<comment type="caution">
    <text evidence="2">The sequence shown here is derived from an EMBL/GenBank/DDBJ whole genome shotgun (WGS) entry which is preliminary data.</text>
</comment>
<dbReference type="EMBL" id="LUUJ01000134">
    <property type="protein sequence ID" value="OAI10479.1"/>
    <property type="molecule type" value="Genomic_DNA"/>
</dbReference>
<evidence type="ECO:0000313" key="3">
    <source>
        <dbReference type="Proteomes" id="UP000077857"/>
    </source>
</evidence>
<protein>
    <recommendedName>
        <fullName evidence="1">BioF2-like acetyltransferase domain-containing protein</fullName>
    </recommendedName>
</protein>
<proteinExistence type="predicted"/>
<dbReference type="RefSeq" id="WP_064042639.1">
    <property type="nucleotide sequence ID" value="NZ_LUUJ01000134.1"/>
</dbReference>
<dbReference type="SUPFAM" id="SSF55729">
    <property type="entry name" value="Acyl-CoA N-acyltransferases (Nat)"/>
    <property type="match status" value="1"/>
</dbReference>
<name>A0A177N007_9GAMM</name>
<dbReference type="Proteomes" id="UP000077857">
    <property type="component" value="Unassembled WGS sequence"/>
</dbReference>
<evidence type="ECO:0000313" key="2">
    <source>
        <dbReference type="EMBL" id="OAI10479.1"/>
    </source>
</evidence>
<sequence>MKLCQLAEFPDLPRWPQIAGGMPTQTHAWMQARAGLLPPGLPIRLYAVESGGRLQALAPLCAAGGWLRELPAMFEPCDLIAADEPGLAVLADGLAAQPLPLYLERLPLDSATLPALRRAYRRRGLVQIQPAMPTPLIRLERQIADVDALFNARRRADFRRAERRAARFGDLRYQIQAPADAAELARLLVEAYAMEARSWKAAAGTALSADWIQSEFFRRFCRAAMQEGMLRIALLRLGDRTAAMQIACEWRQRFWLFKISHDLAFADCSPGQLLMRHTLQYAAAGGLQAYEFMGGMDGWTRLWTRDVREYCQVRAAPFGLAAIKMAAKSAVCTLRGRL</sequence>
<dbReference type="Pfam" id="PF13480">
    <property type="entry name" value="Acetyltransf_6"/>
    <property type="match status" value="1"/>
</dbReference>
<dbReference type="OrthoDB" id="213519at2"/>
<accession>A0A177N007</accession>
<dbReference type="InterPro" id="IPR038740">
    <property type="entry name" value="BioF2-like_GNAT_dom"/>
</dbReference>
<dbReference type="InterPro" id="IPR016181">
    <property type="entry name" value="Acyl_CoA_acyltransferase"/>
</dbReference>
<organism evidence="2 3">
    <name type="scientific">Methylomonas koyamae</name>
    <dbReference type="NCBI Taxonomy" id="702114"/>
    <lineage>
        <taxon>Bacteria</taxon>
        <taxon>Pseudomonadati</taxon>
        <taxon>Pseudomonadota</taxon>
        <taxon>Gammaproteobacteria</taxon>
        <taxon>Methylococcales</taxon>
        <taxon>Methylococcaceae</taxon>
        <taxon>Methylomonas</taxon>
    </lineage>
</organism>
<evidence type="ECO:0000259" key="1">
    <source>
        <dbReference type="Pfam" id="PF13480"/>
    </source>
</evidence>
<gene>
    <name evidence="2" type="ORF">A1507_04140</name>
</gene>
<feature type="domain" description="BioF2-like acetyltransferase" evidence="1">
    <location>
        <begin position="153"/>
        <end position="299"/>
    </location>
</feature>
<dbReference type="AlphaFoldDB" id="A0A177N007"/>
<dbReference type="Gene3D" id="3.40.630.30">
    <property type="match status" value="1"/>
</dbReference>
<reference evidence="2 3" key="1">
    <citation type="submission" date="2016-03" db="EMBL/GenBank/DDBJ databases">
        <authorList>
            <person name="Ploux O."/>
        </authorList>
    </citation>
    <scope>NUCLEOTIDE SEQUENCE [LARGE SCALE GENOMIC DNA]</scope>
    <source>
        <strain evidence="2 3">R-45378</strain>
    </source>
</reference>